<dbReference type="Pfam" id="PF02120">
    <property type="entry name" value="Flg_hook"/>
    <property type="match status" value="1"/>
</dbReference>
<evidence type="ECO:0000256" key="1">
    <source>
        <dbReference type="SAM" id="MobiDB-lite"/>
    </source>
</evidence>
<organism evidence="3 4">
    <name type="scientific">Alteromonas aestuariivivens</name>
    <dbReference type="NCBI Taxonomy" id="1938339"/>
    <lineage>
        <taxon>Bacteria</taxon>
        <taxon>Pseudomonadati</taxon>
        <taxon>Pseudomonadota</taxon>
        <taxon>Gammaproteobacteria</taxon>
        <taxon>Alteromonadales</taxon>
        <taxon>Alteromonadaceae</taxon>
        <taxon>Alteromonas/Salinimonas group</taxon>
        <taxon>Alteromonas</taxon>
    </lineage>
</organism>
<dbReference type="AlphaFoldDB" id="A0A3D8M421"/>
<gene>
    <name evidence="3" type="ORF">DXV75_14150</name>
</gene>
<dbReference type="InterPro" id="IPR038610">
    <property type="entry name" value="FliK-like_C_sf"/>
</dbReference>
<dbReference type="Proteomes" id="UP000256561">
    <property type="component" value="Unassembled WGS sequence"/>
</dbReference>
<dbReference type="InterPro" id="IPR021136">
    <property type="entry name" value="Flagellar_hook_control-like_C"/>
</dbReference>
<evidence type="ECO:0000259" key="2">
    <source>
        <dbReference type="Pfam" id="PF02120"/>
    </source>
</evidence>
<feature type="compositionally biased region" description="Polar residues" evidence="1">
    <location>
        <begin position="579"/>
        <end position="592"/>
    </location>
</feature>
<keyword evidence="4" id="KW-1185">Reference proteome</keyword>
<keyword evidence="3" id="KW-0966">Cell projection</keyword>
<keyword evidence="3" id="KW-0969">Cilium</keyword>
<comment type="caution">
    <text evidence="3">The sequence shown here is derived from an EMBL/GenBank/DDBJ whole genome shotgun (WGS) entry which is preliminary data.</text>
</comment>
<proteinExistence type="predicted"/>
<accession>A0A3D8M421</accession>
<evidence type="ECO:0000313" key="4">
    <source>
        <dbReference type="Proteomes" id="UP000256561"/>
    </source>
</evidence>
<name>A0A3D8M421_9ALTE</name>
<dbReference type="RefSeq" id="WP_115594085.1">
    <property type="nucleotide sequence ID" value="NZ_QRHA01000011.1"/>
</dbReference>
<protein>
    <submittedName>
        <fullName evidence="3">Flagellar hook-length control protein FliK</fullName>
    </submittedName>
</protein>
<dbReference type="OrthoDB" id="5762464at2"/>
<dbReference type="EMBL" id="QRHA01000011">
    <property type="protein sequence ID" value="RDV24358.1"/>
    <property type="molecule type" value="Genomic_DNA"/>
</dbReference>
<keyword evidence="3" id="KW-0282">Flagellum</keyword>
<feature type="domain" description="Flagellar hook-length control protein-like C-terminal" evidence="2">
    <location>
        <begin position="586"/>
        <end position="660"/>
    </location>
</feature>
<dbReference type="Gene3D" id="3.30.750.140">
    <property type="match status" value="1"/>
</dbReference>
<sequence>MKLNIPVLQSLFSAPSSAEALPLNSPLGKELQALTPVVLNKLPKEILQLIVSPANEKVWYIQQPAGLNLSARGRYFLAGTGENSKAILLSANQAQTAAKLSQQQMTSLMKLLTQYYSNGANLSTFSATGKILAIKGSQLEIGFEQQKPVQFPLPAQAKPSRLKAGSPVNLTLQSKPSASWALELNQSPKQTNASEAMRLQVPNRHPLVHCILKQKLDSGLVLPHRQGQALASALHPIAPNMPKAEPNSISEWQLSSNKNVLKIKQVSATPLAQLQLPQALQGNVAKLGSQQSIKLANLGSVQNLPELLLSESLKQVLAEPTRITTDIGKRSATTSPVQNVDAQRVLMQQFKVLSNTLLAETGSPRQALQQLLNGLSHPEHLPSAESRLLAQNIATSLKSGFSEQATENSGLAETKPEGKIYRQVKHSEYSQQLSTSVQSLLSAPTLPITAHALQNPANSSAFLSGLLTLLQVTLSGRALKHASPNPARLQQYESSLNTLIGEMALVPEPKRAQVAREFSQMDQKLNILKDLKTLLANHQQHKLAQAESRLQGQENFYYVLPIAQGNQTPPELLIRRDSSPNNSAQRETTGQSNWHLTMKLDVAELGQMLAKTRISGEKIDLNLYTSTDALLTRVSDTLPLLTRRLSALGLEVTSTSCQRGRIPPSLQDKPYQLFEAQA</sequence>
<evidence type="ECO:0000313" key="3">
    <source>
        <dbReference type="EMBL" id="RDV24358.1"/>
    </source>
</evidence>
<reference evidence="4" key="1">
    <citation type="submission" date="2018-08" db="EMBL/GenBank/DDBJ databases">
        <authorList>
            <person name="Zhang J."/>
            <person name="Du Z.-J."/>
        </authorList>
    </citation>
    <scope>NUCLEOTIDE SEQUENCE [LARGE SCALE GENOMIC DNA]</scope>
    <source>
        <strain evidence="4">KCTC 52655</strain>
    </source>
</reference>
<feature type="region of interest" description="Disordered" evidence="1">
    <location>
        <begin position="573"/>
        <end position="592"/>
    </location>
</feature>